<gene>
    <name evidence="1" type="ORF">D7223_28025</name>
</gene>
<keyword evidence="2" id="KW-1185">Reference proteome</keyword>
<evidence type="ECO:0000313" key="2">
    <source>
        <dbReference type="Proteomes" id="UP000281726"/>
    </source>
</evidence>
<reference evidence="1 2" key="1">
    <citation type="journal article" date="2004" name="Syst. Appl. Microbiol.">
        <title>Cryptoendolithic actinomycetes from antarctic sandstone rock samples: Micromonospora endolithica sp. nov. and two isolates related to Micromonospora coerulea Jensen 1932.</title>
        <authorList>
            <person name="Hirsch P."/>
            <person name="Mevs U."/>
            <person name="Kroppenstedt R.M."/>
            <person name="Schumann P."/>
            <person name="Stackebrandt E."/>
        </authorList>
    </citation>
    <scope>NUCLEOTIDE SEQUENCE [LARGE SCALE GENOMIC DNA]</scope>
    <source>
        <strain evidence="1 2">JCM 12677</strain>
    </source>
</reference>
<evidence type="ECO:0008006" key="3">
    <source>
        <dbReference type="Google" id="ProtNLM"/>
    </source>
</evidence>
<dbReference type="OrthoDB" id="9924938at2"/>
<dbReference type="AlphaFoldDB" id="A0A3A9YVH2"/>
<sequence length="69" mass="7732">MNTETTADVLARAKVAAGWPTVADLEEEYGVRGRYIRRAIASKELNAFRLNVLRVDPASWAAWLASRQK</sequence>
<name>A0A3A9YVH2_9ACTN</name>
<protein>
    <recommendedName>
        <fullName evidence="3">DNA-binding protein</fullName>
    </recommendedName>
</protein>
<dbReference type="Proteomes" id="UP000281726">
    <property type="component" value="Unassembled WGS sequence"/>
</dbReference>
<dbReference type="RefSeq" id="WP_120731809.1">
    <property type="nucleotide sequence ID" value="NZ_RBAK01000015.1"/>
</dbReference>
<proteinExistence type="predicted"/>
<evidence type="ECO:0000313" key="1">
    <source>
        <dbReference type="EMBL" id="RKN39985.1"/>
    </source>
</evidence>
<organism evidence="1 2">
    <name type="scientific">Micromonospora endolithica</name>
    <dbReference type="NCBI Taxonomy" id="230091"/>
    <lineage>
        <taxon>Bacteria</taxon>
        <taxon>Bacillati</taxon>
        <taxon>Actinomycetota</taxon>
        <taxon>Actinomycetes</taxon>
        <taxon>Micromonosporales</taxon>
        <taxon>Micromonosporaceae</taxon>
        <taxon>Micromonospora</taxon>
    </lineage>
</organism>
<comment type="caution">
    <text evidence="1">The sequence shown here is derived from an EMBL/GenBank/DDBJ whole genome shotgun (WGS) entry which is preliminary data.</text>
</comment>
<dbReference type="EMBL" id="RBAK01000015">
    <property type="protein sequence ID" value="RKN39985.1"/>
    <property type="molecule type" value="Genomic_DNA"/>
</dbReference>
<accession>A0A3A9YVH2</accession>